<dbReference type="EMBL" id="MBUA01000001">
    <property type="protein sequence ID" value="MBC6489785.1"/>
    <property type="molecule type" value="Genomic_DNA"/>
</dbReference>
<proteinExistence type="inferred from homology"/>
<evidence type="ECO:0000313" key="5">
    <source>
        <dbReference type="Proteomes" id="UP000765802"/>
    </source>
</evidence>
<dbReference type="Gene3D" id="1.10.1400.10">
    <property type="match status" value="1"/>
</dbReference>
<accession>A0ABR7M454</accession>
<gene>
    <name evidence="4" type="ORF">BC349_02315</name>
</gene>
<dbReference type="SUPFAM" id="SSF56235">
    <property type="entry name" value="N-terminal nucleophile aminohydrolases (Ntn hydrolases)"/>
    <property type="match status" value="1"/>
</dbReference>
<keyword evidence="5" id="KW-1185">Reference proteome</keyword>
<dbReference type="PANTHER" id="PTHR34218">
    <property type="entry name" value="PEPTIDASE S45 PENICILLIN AMIDASE"/>
    <property type="match status" value="1"/>
</dbReference>
<protein>
    <submittedName>
        <fullName evidence="4">Acyl-homoserine-lactone acylase</fullName>
    </submittedName>
</protein>
<dbReference type="PANTHER" id="PTHR34218:SF4">
    <property type="entry name" value="ACYL-HOMOSERINE LACTONE ACYLASE QUIP"/>
    <property type="match status" value="1"/>
</dbReference>
<keyword evidence="3" id="KW-0865">Zymogen</keyword>
<name>A0ABR7M454_9BACT</name>
<comment type="similarity">
    <text evidence="1">Belongs to the peptidase S45 family.</text>
</comment>
<dbReference type="RefSeq" id="WP_187255136.1">
    <property type="nucleotide sequence ID" value="NZ_JBHULF010000006.1"/>
</dbReference>
<sequence length="818" mass="92944">MRFLSLAGALLATIGLIYLFDSRQVLPAPLGQLLSPQHGIWQNAEPVNASFNEELSFPGLAGEVNVYIDDRLVPHVFAAREEDAYFVQGFLHAKFRLWQMEFQTHAAAGRLSEILGEGPDSRILQYDRSMRRLGMVYAAEKSVREMEKSPESKRQYEAYANGVNAYIEQLPVSQLPIEYKLLGYYPEKWSPMKTALFLKYMSYDLAGGEDDLEFTNARDNLSGMDFEKLFYYLADSLKPIVPNTAETPYPAAAAMDLTPPASADSLYFSFRNDSITITNPDKPNRENGSNNWAVAGSKTKSGRPILSNDPHLGLNLPSLWFEMQITTPEFSAYGATFPGSPNVIIGFNENISFGFTNAGRDVKDYYEVTYQDASRSAYLYNGEWTPTEKRVEIIRVKGQPALIDTVVYTDWGPVMYDEHFRVNGEKIRNLAVRWKAHDASNDGLAFYGLNHAKNYDEYLAAIKNLTCPGQNCIFASRSGDIAIWQQGEFPAKWRRQGDFIMPGSDSSYRWKGMIPQSENPHMVNPSRGYVSSANQLSVDGSYPYYTGNVFPVYRGYIINRMLDSMQQIIPGDMMRMQVDNYNVKAEFARDILLRTNPSDLDENARKYLDMFRNWDLRSDVGSEGATVFELWWQALQTAIWEDEFEKIGLPLPWPQEYALVESLMRDSAYSFTDNIKTPEKETLENMLALALNTATDSLDKLSAEGRLAWEKAKDTRVKHLLKVIDPFSRHHLPIGGGKGMINATNSEHGPSWRMVVHMTDGIEAYGIYPGGQSGNPGSKYYDNFMDDWAAGKYNRLWLMKEEERKDSRIKWTMQFRSS</sequence>
<dbReference type="Gene3D" id="1.10.439.10">
    <property type="entry name" value="Penicillin Amidohydrolase, domain 1"/>
    <property type="match status" value="1"/>
</dbReference>
<dbReference type="Gene3D" id="3.60.20.10">
    <property type="entry name" value="Glutamine Phosphoribosylpyrophosphate, subunit 1, domain 1"/>
    <property type="match status" value="1"/>
</dbReference>
<dbReference type="PIRSF" id="PIRSF001227">
    <property type="entry name" value="Pen_acylase"/>
    <property type="match status" value="1"/>
</dbReference>
<evidence type="ECO:0000256" key="3">
    <source>
        <dbReference type="ARBA" id="ARBA00023145"/>
    </source>
</evidence>
<dbReference type="InterPro" id="IPR023343">
    <property type="entry name" value="Penicillin_amidase_dom1"/>
</dbReference>
<keyword evidence="2" id="KW-0378">Hydrolase</keyword>
<dbReference type="Gene3D" id="2.30.120.10">
    <property type="match status" value="1"/>
</dbReference>
<dbReference type="InterPro" id="IPR002692">
    <property type="entry name" value="S45"/>
</dbReference>
<reference evidence="4 5" key="1">
    <citation type="submission" date="2016-07" db="EMBL/GenBank/DDBJ databases">
        <title>Genome analysis of Flavihumibacter stibioxidans YS-17.</title>
        <authorList>
            <person name="Shi K."/>
            <person name="Han Y."/>
            <person name="Wang G."/>
        </authorList>
    </citation>
    <scope>NUCLEOTIDE SEQUENCE [LARGE SCALE GENOMIC DNA]</scope>
    <source>
        <strain evidence="4 5">YS-17</strain>
    </source>
</reference>
<comment type="caution">
    <text evidence="4">The sequence shown here is derived from an EMBL/GenBank/DDBJ whole genome shotgun (WGS) entry which is preliminary data.</text>
</comment>
<dbReference type="InterPro" id="IPR043147">
    <property type="entry name" value="Penicillin_amidase_A-knob"/>
</dbReference>
<dbReference type="Pfam" id="PF01804">
    <property type="entry name" value="Penicil_amidase"/>
    <property type="match status" value="1"/>
</dbReference>
<evidence type="ECO:0000256" key="2">
    <source>
        <dbReference type="ARBA" id="ARBA00022801"/>
    </source>
</evidence>
<dbReference type="InterPro" id="IPR014395">
    <property type="entry name" value="Pen/GL7ACA/AHL_acylase"/>
</dbReference>
<dbReference type="InterPro" id="IPR043146">
    <property type="entry name" value="Penicillin_amidase_N_B-knob"/>
</dbReference>
<dbReference type="CDD" id="cd03747">
    <property type="entry name" value="Ntn_PGA_like"/>
    <property type="match status" value="1"/>
</dbReference>
<organism evidence="4 5">
    <name type="scientific">Flavihumibacter stibioxidans</name>
    <dbReference type="NCBI Taxonomy" id="1834163"/>
    <lineage>
        <taxon>Bacteria</taxon>
        <taxon>Pseudomonadati</taxon>
        <taxon>Bacteroidota</taxon>
        <taxon>Chitinophagia</taxon>
        <taxon>Chitinophagales</taxon>
        <taxon>Chitinophagaceae</taxon>
        <taxon>Flavihumibacter</taxon>
    </lineage>
</organism>
<dbReference type="InterPro" id="IPR029055">
    <property type="entry name" value="Ntn_hydrolases_N"/>
</dbReference>
<evidence type="ECO:0000313" key="4">
    <source>
        <dbReference type="EMBL" id="MBC6489785.1"/>
    </source>
</evidence>
<dbReference type="Proteomes" id="UP000765802">
    <property type="component" value="Unassembled WGS sequence"/>
</dbReference>
<evidence type="ECO:0000256" key="1">
    <source>
        <dbReference type="ARBA" id="ARBA00006586"/>
    </source>
</evidence>